<protein>
    <submittedName>
        <fullName evidence="5">FadR/GntR family transcriptional regulator</fullName>
    </submittedName>
</protein>
<dbReference type="EMBL" id="JBHMCF010000041">
    <property type="protein sequence ID" value="MFB9475270.1"/>
    <property type="molecule type" value="Genomic_DNA"/>
</dbReference>
<comment type="caution">
    <text evidence="5">The sequence shown here is derived from an EMBL/GenBank/DDBJ whole genome shotgun (WGS) entry which is preliminary data.</text>
</comment>
<dbReference type="InterPro" id="IPR036390">
    <property type="entry name" value="WH_DNA-bd_sf"/>
</dbReference>
<dbReference type="Proteomes" id="UP001589568">
    <property type="component" value="Unassembled WGS sequence"/>
</dbReference>
<dbReference type="CDD" id="cd07377">
    <property type="entry name" value="WHTH_GntR"/>
    <property type="match status" value="1"/>
</dbReference>
<evidence type="ECO:0000256" key="2">
    <source>
        <dbReference type="ARBA" id="ARBA00023125"/>
    </source>
</evidence>
<organism evidence="5 6">
    <name type="scientific">Nonomuraea salmonea</name>
    <dbReference type="NCBI Taxonomy" id="46181"/>
    <lineage>
        <taxon>Bacteria</taxon>
        <taxon>Bacillati</taxon>
        <taxon>Actinomycetota</taxon>
        <taxon>Actinomycetes</taxon>
        <taxon>Streptosporangiales</taxon>
        <taxon>Streptosporangiaceae</taxon>
        <taxon>Nonomuraea</taxon>
    </lineage>
</organism>
<keyword evidence="1" id="KW-0805">Transcription regulation</keyword>
<dbReference type="PANTHER" id="PTHR43537:SF5">
    <property type="entry name" value="UXU OPERON TRANSCRIPTIONAL REGULATOR"/>
    <property type="match status" value="1"/>
</dbReference>
<dbReference type="PROSITE" id="PS50949">
    <property type="entry name" value="HTH_GNTR"/>
    <property type="match status" value="1"/>
</dbReference>
<dbReference type="InterPro" id="IPR036388">
    <property type="entry name" value="WH-like_DNA-bd_sf"/>
</dbReference>
<dbReference type="PRINTS" id="PR00035">
    <property type="entry name" value="HTHGNTR"/>
</dbReference>
<dbReference type="PANTHER" id="PTHR43537">
    <property type="entry name" value="TRANSCRIPTIONAL REGULATOR, GNTR FAMILY"/>
    <property type="match status" value="1"/>
</dbReference>
<dbReference type="Gene3D" id="1.20.120.530">
    <property type="entry name" value="GntR ligand-binding domain-like"/>
    <property type="match status" value="1"/>
</dbReference>
<dbReference type="Gene3D" id="1.10.10.10">
    <property type="entry name" value="Winged helix-like DNA-binding domain superfamily/Winged helix DNA-binding domain"/>
    <property type="match status" value="1"/>
</dbReference>
<evidence type="ECO:0000256" key="3">
    <source>
        <dbReference type="ARBA" id="ARBA00023163"/>
    </source>
</evidence>
<dbReference type="SMART" id="SM00895">
    <property type="entry name" value="FCD"/>
    <property type="match status" value="1"/>
</dbReference>
<evidence type="ECO:0000313" key="5">
    <source>
        <dbReference type="EMBL" id="MFB9475270.1"/>
    </source>
</evidence>
<keyword evidence="6" id="KW-1185">Reference proteome</keyword>
<accession>A0ABV5NY74</accession>
<evidence type="ECO:0000313" key="6">
    <source>
        <dbReference type="Proteomes" id="UP001589568"/>
    </source>
</evidence>
<dbReference type="SMART" id="SM00345">
    <property type="entry name" value="HTH_GNTR"/>
    <property type="match status" value="1"/>
</dbReference>
<reference evidence="5 6" key="1">
    <citation type="submission" date="2024-09" db="EMBL/GenBank/DDBJ databases">
        <authorList>
            <person name="Sun Q."/>
            <person name="Mori K."/>
        </authorList>
    </citation>
    <scope>NUCLEOTIDE SEQUENCE [LARGE SCALE GENOMIC DNA]</scope>
    <source>
        <strain evidence="5 6">JCM 3324</strain>
    </source>
</reference>
<dbReference type="InterPro" id="IPR011711">
    <property type="entry name" value="GntR_C"/>
</dbReference>
<name>A0ABV5NY74_9ACTN</name>
<dbReference type="SUPFAM" id="SSF46785">
    <property type="entry name" value="Winged helix' DNA-binding domain"/>
    <property type="match status" value="1"/>
</dbReference>
<keyword evidence="3" id="KW-0804">Transcription</keyword>
<evidence type="ECO:0000259" key="4">
    <source>
        <dbReference type="PROSITE" id="PS50949"/>
    </source>
</evidence>
<dbReference type="InterPro" id="IPR000524">
    <property type="entry name" value="Tscrpt_reg_HTH_GntR"/>
</dbReference>
<dbReference type="InterPro" id="IPR008920">
    <property type="entry name" value="TF_FadR/GntR_C"/>
</dbReference>
<keyword evidence="2" id="KW-0238">DNA-binding</keyword>
<dbReference type="Pfam" id="PF07729">
    <property type="entry name" value="FCD"/>
    <property type="match status" value="1"/>
</dbReference>
<evidence type="ECO:0000256" key="1">
    <source>
        <dbReference type="ARBA" id="ARBA00023015"/>
    </source>
</evidence>
<dbReference type="RefSeq" id="WP_364382009.1">
    <property type="nucleotide sequence ID" value="NZ_JBHMCF010000041.1"/>
</dbReference>
<gene>
    <name evidence="5" type="ORF">ACFFR3_37775</name>
</gene>
<dbReference type="Pfam" id="PF00392">
    <property type="entry name" value="GntR"/>
    <property type="match status" value="1"/>
</dbReference>
<sequence>MADDTELNGESRTAGVVRHLEELIFDGDLRPGQFLPSEGELATAMGVSRLTVREGVRTLEARGLLEVRRGRRPAVAHPNAAPLSGFFAASLRRDPRNLLELVEVRLALEVHAATLAAQQATRTALSSLELAYDTMRQAIDAESFNQADVRFHAVLAAASGNQMISFLIEAMDEPMHESRLRSLRGHLARGRSMGDIMDEHARILAAVRERDARAAAAAMREHLVQTRMDLRAFLALPIADGQGRPRSGQPPAHPLETQ</sequence>
<dbReference type="SUPFAM" id="SSF48008">
    <property type="entry name" value="GntR ligand-binding domain-like"/>
    <property type="match status" value="1"/>
</dbReference>
<feature type="domain" description="HTH gntR-type" evidence="4">
    <location>
        <begin position="10"/>
        <end position="78"/>
    </location>
</feature>
<proteinExistence type="predicted"/>